<dbReference type="Pfam" id="PF03060">
    <property type="entry name" value="NMO"/>
    <property type="match status" value="1"/>
</dbReference>
<evidence type="ECO:0000313" key="12">
    <source>
        <dbReference type="EMBL" id="MDQ9555373.1"/>
    </source>
</evidence>
<evidence type="ECO:0000256" key="7">
    <source>
        <dbReference type="ARBA" id="ARBA00023002"/>
    </source>
</evidence>
<keyword evidence="3" id="KW-0216">Detoxification</keyword>
<accession>A0ABD5BFU6</accession>
<name>A0ABD5BFU6_SERMA</name>
<comment type="cofactor">
    <cofactor evidence="1">
        <name>FMN</name>
        <dbReference type="ChEBI" id="CHEBI:58210"/>
    </cofactor>
</comment>
<reference evidence="12 13" key="1">
    <citation type="submission" date="2023-07" db="EMBL/GenBank/DDBJ databases">
        <title>Pathogens genome sequencing project 196.</title>
        <authorList>
            <person name="Cao X."/>
        </authorList>
    </citation>
    <scope>NUCLEOTIDE SEQUENCE [LARGE SCALE GENOMIC DNA]</scope>
    <source>
        <strain evidence="12 13">SM41</strain>
    </source>
</reference>
<protein>
    <recommendedName>
        <fullName evidence="11">Nitronate monooxygenase</fullName>
    </recommendedName>
    <alternativeName>
        <fullName evidence="9">Propionate 3-nitronate monooxygenase</fullName>
    </alternativeName>
</protein>
<evidence type="ECO:0000256" key="1">
    <source>
        <dbReference type="ARBA" id="ARBA00001917"/>
    </source>
</evidence>
<evidence type="ECO:0000256" key="2">
    <source>
        <dbReference type="ARBA" id="ARBA00009881"/>
    </source>
</evidence>
<evidence type="ECO:0000256" key="3">
    <source>
        <dbReference type="ARBA" id="ARBA00022575"/>
    </source>
</evidence>
<sequence length="358" mass="37115">MTAPSAFARELGLRYPIVQGPMNGASPPALAVAVSNAGALGSCAAALFSPAVILERVQQIRAQTAAPFNINLFLLDEQHPDLAELKRAQHLLRPFREALGLSEPPIPTQFAENNRDQIAALLEAAPPVASFTFGVLPRATVTQFKKAGSRVIGTATTVAEARAWEAAGADFVCVSGAEAGGHRPTFLGDIEQSCVGLMALLPQVAAAVKIPVIAAGGIMNGRGIAAARLLGAQAARLLGAQAAQLGTAFLCSPESGIAEAWRAALSNAGDDSTRLTRAFSGRPARGIVNDFMRQMRAEEAQILPYPVQNALTGDIRQAAAKAGRGDFMSLWAGQGVGLARPMPAAELVATLAAELEAV</sequence>
<dbReference type="EMBL" id="JAVIPQ010000128">
    <property type="protein sequence ID" value="MDQ9555373.1"/>
    <property type="molecule type" value="Genomic_DNA"/>
</dbReference>
<dbReference type="GO" id="GO:0000166">
    <property type="term" value="F:nucleotide binding"/>
    <property type="evidence" value="ECO:0007669"/>
    <property type="project" value="UniProtKB-KW"/>
</dbReference>
<comment type="similarity">
    <text evidence="2">Belongs to the nitronate monooxygenase family. NMO class I subfamily.</text>
</comment>
<keyword evidence="6" id="KW-0547">Nucleotide-binding</keyword>
<dbReference type="SUPFAM" id="SSF51412">
    <property type="entry name" value="Inosine monophosphate dehydrogenase (IMPDH)"/>
    <property type="match status" value="1"/>
</dbReference>
<gene>
    <name evidence="12" type="ORF">RF091_07555</name>
</gene>
<dbReference type="PANTHER" id="PTHR42747">
    <property type="entry name" value="NITRONATE MONOOXYGENASE-RELATED"/>
    <property type="match status" value="1"/>
</dbReference>
<keyword evidence="4" id="KW-0285">Flavoprotein</keyword>
<evidence type="ECO:0000256" key="6">
    <source>
        <dbReference type="ARBA" id="ARBA00022741"/>
    </source>
</evidence>
<keyword evidence="5" id="KW-0288">FMN</keyword>
<evidence type="ECO:0000256" key="4">
    <source>
        <dbReference type="ARBA" id="ARBA00022630"/>
    </source>
</evidence>
<evidence type="ECO:0000256" key="11">
    <source>
        <dbReference type="ARBA" id="ARBA00067136"/>
    </source>
</evidence>
<evidence type="ECO:0000256" key="8">
    <source>
        <dbReference type="ARBA" id="ARBA00023033"/>
    </source>
</evidence>
<organism evidence="12 13">
    <name type="scientific">Serratia marcescens</name>
    <dbReference type="NCBI Taxonomy" id="615"/>
    <lineage>
        <taxon>Bacteria</taxon>
        <taxon>Pseudomonadati</taxon>
        <taxon>Pseudomonadota</taxon>
        <taxon>Gammaproteobacteria</taxon>
        <taxon>Enterobacterales</taxon>
        <taxon>Yersiniaceae</taxon>
        <taxon>Serratia</taxon>
    </lineage>
</organism>
<dbReference type="Proteomes" id="UP001234811">
    <property type="component" value="Unassembled WGS sequence"/>
</dbReference>
<comment type="caution">
    <text evidence="12">The sequence shown here is derived from an EMBL/GenBank/DDBJ whole genome shotgun (WGS) entry which is preliminary data.</text>
</comment>
<keyword evidence="8 12" id="KW-0503">Monooxygenase</keyword>
<dbReference type="GO" id="GO:0004497">
    <property type="term" value="F:monooxygenase activity"/>
    <property type="evidence" value="ECO:0007669"/>
    <property type="project" value="UniProtKB-KW"/>
</dbReference>
<dbReference type="RefSeq" id="WP_094859973.1">
    <property type="nucleotide sequence ID" value="NZ_CP047682.1"/>
</dbReference>
<dbReference type="GO" id="GO:0009636">
    <property type="term" value="P:response to toxic substance"/>
    <property type="evidence" value="ECO:0007669"/>
    <property type="project" value="UniProtKB-KW"/>
</dbReference>
<evidence type="ECO:0000256" key="9">
    <source>
        <dbReference type="ARBA" id="ARBA00031155"/>
    </source>
</evidence>
<dbReference type="FunFam" id="3.20.20.70:FF:000154">
    <property type="entry name" value="Probable nitronate monooxygenase"/>
    <property type="match status" value="1"/>
</dbReference>
<dbReference type="CDD" id="cd04730">
    <property type="entry name" value="NPD_like"/>
    <property type="match status" value="1"/>
</dbReference>
<comment type="catalytic activity">
    <reaction evidence="10">
        <text>3 propionate 3-nitronate + 3 O2 + H2O = 3 3-oxopropanoate + 2 nitrate + nitrite + H2O2 + 3 H(+)</text>
        <dbReference type="Rhea" id="RHEA:57332"/>
        <dbReference type="ChEBI" id="CHEBI:15377"/>
        <dbReference type="ChEBI" id="CHEBI:15378"/>
        <dbReference type="ChEBI" id="CHEBI:15379"/>
        <dbReference type="ChEBI" id="CHEBI:16240"/>
        <dbReference type="ChEBI" id="CHEBI:16301"/>
        <dbReference type="ChEBI" id="CHEBI:17632"/>
        <dbReference type="ChEBI" id="CHEBI:33190"/>
        <dbReference type="ChEBI" id="CHEBI:136067"/>
    </reaction>
</comment>
<evidence type="ECO:0000256" key="5">
    <source>
        <dbReference type="ARBA" id="ARBA00022643"/>
    </source>
</evidence>
<proteinExistence type="inferred from homology"/>
<dbReference type="InterPro" id="IPR004136">
    <property type="entry name" value="NMO"/>
</dbReference>
<dbReference type="PANTHER" id="PTHR42747:SF3">
    <property type="entry name" value="NITRONATE MONOOXYGENASE-RELATED"/>
    <property type="match status" value="1"/>
</dbReference>
<dbReference type="InterPro" id="IPR013785">
    <property type="entry name" value="Aldolase_TIM"/>
</dbReference>
<dbReference type="Gene3D" id="3.20.20.70">
    <property type="entry name" value="Aldolase class I"/>
    <property type="match status" value="1"/>
</dbReference>
<keyword evidence="7" id="KW-0560">Oxidoreductase</keyword>
<dbReference type="AlphaFoldDB" id="A0ABD5BFU6"/>
<evidence type="ECO:0000313" key="13">
    <source>
        <dbReference type="Proteomes" id="UP001234811"/>
    </source>
</evidence>
<evidence type="ECO:0000256" key="10">
    <source>
        <dbReference type="ARBA" id="ARBA00049401"/>
    </source>
</evidence>